<keyword evidence="2" id="KW-0808">Transferase</keyword>
<dbReference type="OrthoDB" id="3676098at2"/>
<name>A0A4S5E8F3_9MICC</name>
<proteinExistence type="predicted"/>
<evidence type="ECO:0000259" key="1">
    <source>
        <dbReference type="PROSITE" id="PS51186"/>
    </source>
</evidence>
<evidence type="ECO:0000313" key="2">
    <source>
        <dbReference type="EMBL" id="THJ67783.1"/>
    </source>
</evidence>
<organism evidence="2 3">
    <name type="scientific">Arthrobacter echini</name>
    <dbReference type="NCBI Taxonomy" id="1529066"/>
    <lineage>
        <taxon>Bacteria</taxon>
        <taxon>Bacillati</taxon>
        <taxon>Actinomycetota</taxon>
        <taxon>Actinomycetes</taxon>
        <taxon>Micrococcales</taxon>
        <taxon>Micrococcaceae</taxon>
        <taxon>Arthrobacter</taxon>
    </lineage>
</organism>
<protein>
    <submittedName>
        <fullName evidence="2">GNAT family N-acetyltransferase</fullName>
    </submittedName>
</protein>
<evidence type="ECO:0000313" key="3">
    <source>
        <dbReference type="Proteomes" id="UP000305233"/>
    </source>
</evidence>
<dbReference type="InterPro" id="IPR016181">
    <property type="entry name" value="Acyl_CoA_acyltransferase"/>
</dbReference>
<gene>
    <name evidence="2" type="ORF">E8P82_02800</name>
</gene>
<dbReference type="EMBL" id="SSWH01000002">
    <property type="protein sequence ID" value="THJ67783.1"/>
    <property type="molecule type" value="Genomic_DNA"/>
</dbReference>
<dbReference type="PROSITE" id="PS51186">
    <property type="entry name" value="GNAT"/>
    <property type="match status" value="1"/>
</dbReference>
<accession>A0A4S5E8F3</accession>
<keyword evidence="3" id="KW-1185">Reference proteome</keyword>
<comment type="caution">
    <text evidence="2">The sequence shown here is derived from an EMBL/GenBank/DDBJ whole genome shotgun (WGS) entry which is preliminary data.</text>
</comment>
<dbReference type="CDD" id="cd04301">
    <property type="entry name" value="NAT_SF"/>
    <property type="match status" value="1"/>
</dbReference>
<dbReference type="RefSeq" id="WP_136452981.1">
    <property type="nucleotide sequence ID" value="NZ_SSWH01000002.1"/>
</dbReference>
<dbReference type="GO" id="GO:0016747">
    <property type="term" value="F:acyltransferase activity, transferring groups other than amino-acyl groups"/>
    <property type="evidence" value="ECO:0007669"/>
    <property type="project" value="InterPro"/>
</dbReference>
<dbReference type="Gene3D" id="3.40.630.30">
    <property type="match status" value="1"/>
</dbReference>
<dbReference type="Proteomes" id="UP000305233">
    <property type="component" value="Unassembled WGS sequence"/>
</dbReference>
<reference evidence="2 3" key="1">
    <citation type="submission" date="2019-04" db="EMBL/GenBank/DDBJ databases">
        <authorList>
            <person name="Liu Q."/>
            <person name="Xin Y.-H."/>
        </authorList>
    </citation>
    <scope>NUCLEOTIDE SEQUENCE [LARGE SCALE GENOMIC DNA]</scope>
    <source>
        <strain evidence="2 3">AM23</strain>
    </source>
</reference>
<feature type="domain" description="N-acetyltransferase" evidence="1">
    <location>
        <begin position="3"/>
        <end position="150"/>
    </location>
</feature>
<dbReference type="AlphaFoldDB" id="A0A4S5E8F3"/>
<sequence length="303" mass="31986">MAVEYRPWQDGDELDLIQLWGGPESATAEQFRGSFQPSSNSPWNRCITAVDQGVPVAAGCVYGAALHPDRLWCYIEVAADHRRTGIGSTLFTMLQHEAAASPSQVTALRSKVTPGSSGALFASALGLTVLQRSRLVDVLPGALTPSAFEDAAGPQLEEAATGSVELTRALASFYESVHAWDRADISLGRAQQLFLSDTSGAGGAVVLRERPKSDGGTIAAFAVSYTQTRTDEPADVLLGYDTTLPEQEQQAAVATLVAMLAHQYPVRLEVDDSMAALVAVVEPLLASGTAREAAEQTLVVATA</sequence>
<dbReference type="InterPro" id="IPR000182">
    <property type="entry name" value="GNAT_dom"/>
</dbReference>
<dbReference type="SUPFAM" id="SSF55729">
    <property type="entry name" value="Acyl-CoA N-acyltransferases (Nat)"/>
    <property type="match status" value="1"/>
</dbReference>